<reference evidence="2 3" key="1">
    <citation type="submission" date="2017-07" db="EMBL/GenBank/DDBJ databases">
        <title>Annotated genome sequence of Bacterioplanes sanyensis isolated from Red Sea.</title>
        <authorList>
            <person name="Rehman Z.U."/>
        </authorList>
    </citation>
    <scope>NUCLEOTIDE SEQUENCE [LARGE SCALE GENOMIC DNA]</scope>
    <source>
        <strain evidence="2 3">NV9</strain>
    </source>
</reference>
<dbReference type="Proteomes" id="UP000202440">
    <property type="component" value="Chromosome"/>
</dbReference>
<accession>A0A222FMB1</accession>
<dbReference type="Pfam" id="PF12146">
    <property type="entry name" value="Hydrolase_4"/>
    <property type="match status" value="1"/>
</dbReference>
<dbReference type="PANTHER" id="PTHR43265:SF1">
    <property type="entry name" value="ESTERASE ESTD"/>
    <property type="match status" value="1"/>
</dbReference>
<proteinExistence type="predicted"/>
<dbReference type="KEGG" id="bsan:CHH28_12925"/>
<dbReference type="SUPFAM" id="SSF53474">
    <property type="entry name" value="alpha/beta-Hydrolases"/>
    <property type="match status" value="1"/>
</dbReference>
<dbReference type="InterPro" id="IPR029058">
    <property type="entry name" value="AB_hydrolase_fold"/>
</dbReference>
<dbReference type="OrthoDB" id="9765647at2"/>
<dbReference type="PANTHER" id="PTHR43265">
    <property type="entry name" value="ESTERASE ESTD"/>
    <property type="match status" value="1"/>
</dbReference>
<evidence type="ECO:0000259" key="1">
    <source>
        <dbReference type="Pfam" id="PF12146"/>
    </source>
</evidence>
<feature type="domain" description="Serine aminopeptidase S33" evidence="1">
    <location>
        <begin position="68"/>
        <end position="296"/>
    </location>
</feature>
<organism evidence="2 3">
    <name type="scientific">Bacterioplanes sanyensis</name>
    <dbReference type="NCBI Taxonomy" id="1249553"/>
    <lineage>
        <taxon>Bacteria</taxon>
        <taxon>Pseudomonadati</taxon>
        <taxon>Pseudomonadota</taxon>
        <taxon>Gammaproteobacteria</taxon>
        <taxon>Oceanospirillales</taxon>
        <taxon>Oceanospirillaceae</taxon>
        <taxon>Bacterioplanes</taxon>
    </lineage>
</organism>
<dbReference type="AlphaFoldDB" id="A0A222FMB1"/>
<protein>
    <recommendedName>
        <fullName evidence="1">Serine aminopeptidase S33 domain-containing protein</fullName>
    </recommendedName>
</protein>
<dbReference type="GO" id="GO:0052689">
    <property type="term" value="F:carboxylic ester hydrolase activity"/>
    <property type="evidence" value="ECO:0007669"/>
    <property type="project" value="TreeGrafter"/>
</dbReference>
<gene>
    <name evidence="2" type="ORF">CHH28_12925</name>
</gene>
<name>A0A222FMB1_9GAMM</name>
<dbReference type="RefSeq" id="WP_094060699.1">
    <property type="nucleotide sequence ID" value="NZ_CP022530.1"/>
</dbReference>
<dbReference type="InterPro" id="IPR022742">
    <property type="entry name" value="Hydrolase_4"/>
</dbReference>
<evidence type="ECO:0000313" key="2">
    <source>
        <dbReference type="EMBL" id="ASP39521.1"/>
    </source>
</evidence>
<dbReference type="InterPro" id="IPR053145">
    <property type="entry name" value="AB_hydrolase_Est10"/>
</dbReference>
<dbReference type="EMBL" id="CP022530">
    <property type="protein sequence ID" value="ASP39521.1"/>
    <property type="molecule type" value="Genomic_DNA"/>
</dbReference>
<keyword evidence="3" id="KW-1185">Reference proteome</keyword>
<evidence type="ECO:0000313" key="3">
    <source>
        <dbReference type="Proteomes" id="UP000202440"/>
    </source>
</evidence>
<sequence>MKVMLTAVIMVVVLTVLVLLDEANYQAEKVAFTAAGNRLSGSLLMPEKANKPWPVALVVHGDGATDRTSSGYYQPYFEALLAAGIAVFSWDKPGVGASEGSWLQQSMDDRSQEVLAAIHYLRSRDDVSPDNIGVMGFSQAGWVLPAVLAQDANLAFAVFVSTAINWREQGRYLTRQRLSALGLSESDIEASLAYNQKMDQQLAQGISYQDYLDLRQQLPAALSDGSAMSPERFGFVVKNIHVDASATLPVISQPVLAVFADSDQQVDVQQSIAVYSAQLGAQFHHQVYPDADHALFKHRYFQHQPKDGLWFWLKMIVLGEEGLADGVTTDIAHWIEQQLGGNKSQPSNAARSLVNG</sequence>
<dbReference type="Gene3D" id="3.40.50.1820">
    <property type="entry name" value="alpha/beta hydrolase"/>
    <property type="match status" value="1"/>
</dbReference>